<dbReference type="PROSITE" id="PS51695">
    <property type="entry name" value="SEDOLISIN"/>
    <property type="match status" value="1"/>
</dbReference>
<keyword evidence="5" id="KW-0720">Serine protease</keyword>
<accession>A0A8J7TQA8</accession>
<keyword evidence="2" id="KW-0645">Protease</keyword>
<evidence type="ECO:0000256" key="4">
    <source>
        <dbReference type="ARBA" id="ARBA00022801"/>
    </source>
</evidence>
<dbReference type="PANTHER" id="PTHR14218:SF15">
    <property type="entry name" value="TRIPEPTIDYL-PEPTIDASE 1"/>
    <property type="match status" value="1"/>
</dbReference>
<keyword evidence="4" id="KW-0378">Hydrolase</keyword>
<name>A0A8J7TQA8_9BACT</name>
<sequence length="412" mass="44858">MRKKISGRLLGIVAVVSLLSLCAWYFTDAGRSLGNLFGISSSEVTLSGSTPDTVGNSTLIGRSDRERKIEFVIGLSLNDEADLDALLERQGNPQSVDYLRFLTPADFERRYAPSQANVDEVVKFLTANGIKVKAVAPNRLLIQAEGTVAQVERAFKVEINDYRIASGNTATGGIASFFSNDRDPSIPQHLKDIVVSVLGLNDIDRLESRAKREPRTVDSQSMAKPRASQSALTPQQVASAYNLPNANNPDNGRKLSGKGVDMAIVTAEGYKKTDVETYWRHHGVNRTGRVIDIAIGGTTTAVNDETTMDLELMGAQIPAADIYMYIAADARFVNFALAFNQMVTDNKADVMSVSWGLCERGTGWLMIKTENAIFKQAAAQGIALFASSGDDGVYDCKEKKLRWEVDFPSSSP</sequence>
<evidence type="ECO:0000256" key="3">
    <source>
        <dbReference type="ARBA" id="ARBA00022723"/>
    </source>
</evidence>
<dbReference type="SUPFAM" id="SSF54897">
    <property type="entry name" value="Protease propeptides/inhibitors"/>
    <property type="match status" value="1"/>
</dbReference>
<dbReference type="GO" id="GO:0006508">
    <property type="term" value="P:proteolysis"/>
    <property type="evidence" value="ECO:0007669"/>
    <property type="project" value="UniProtKB-KW"/>
</dbReference>
<feature type="non-terminal residue" evidence="10">
    <location>
        <position position="412"/>
    </location>
</feature>
<organism evidence="10 11">
    <name type="scientific">Candidatus Obscuribacter phosphatis</name>
    <dbReference type="NCBI Taxonomy" id="1906157"/>
    <lineage>
        <taxon>Bacteria</taxon>
        <taxon>Bacillati</taxon>
        <taxon>Candidatus Melainabacteria</taxon>
        <taxon>Candidatus Obscuribacterales</taxon>
        <taxon>Candidatus Obscuribacteraceae</taxon>
        <taxon>Candidatus Obscuribacter</taxon>
    </lineage>
</organism>
<evidence type="ECO:0000256" key="1">
    <source>
        <dbReference type="ARBA" id="ARBA00001913"/>
    </source>
</evidence>
<dbReference type="GO" id="GO:0004252">
    <property type="term" value="F:serine-type endopeptidase activity"/>
    <property type="evidence" value="ECO:0007669"/>
    <property type="project" value="InterPro"/>
</dbReference>
<dbReference type="AlphaFoldDB" id="A0A8J7TQA8"/>
<feature type="compositionally biased region" description="Polar residues" evidence="8">
    <location>
        <begin position="217"/>
        <end position="234"/>
    </location>
</feature>
<proteinExistence type="predicted"/>
<protein>
    <recommendedName>
        <fullName evidence="9">Peptidase S53 domain-containing protein</fullName>
    </recommendedName>
</protein>
<dbReference type="Pfam" id="PF09286">
    <property type="entry name" value="Pro-kuma_activ"/>
    <property type="match status" value="1"/>
</dbReference>
<dbReference type="Gene3D" id="3.40.50.200">
    <property type="entry name" value="Peptidase S8/S53 domain"/>
    <property type="match status" value="1"/>
</dbReference>
<feature type="domain" description="Peptidase S53" evidence="9">
    <location>
        <begin position="231"/>
        <end position="412"/>
    </location>
</feature>
<evidence type="ECO:0000256" key="5">
    <source>
        <dbReference type="ARBA" id="ARBA00022825"/>
    </source>
</evidence>
<evidence type="ECO:0000256" key="8">
    <source>
        <dbReference type="SAM" id="MobiDB-lite"/>
    </source>
</evidence>
<evidence type="ECO:0000313" key="10">
    <source>
        <dbReference type="EMBL" id="MBN8662833.1"/>
    </source>
</evidence>
<comment type="cofactor">
    <cofactor evidence="1">
        <name>Ca(2+)</name>
        <dbReference type="ChEBI" id="CHEBI:29108"/>
    </cofactor>
</comment>
<evidence type="ECO:0000256" key="2">
    <source>
        <dbReference type="ARBA" id="ARBA00022670"/>
    </source>
</evidence>
<gene>
    <name evidence="10" type="ORF">J0M35_20870</name>
</gene>
<comment type="caution">
    <text evidence="10">The sequence shown here is derived from an EMBL/GenBank/DDBJ whole genome shotgun (WGS) entry which is preliminary data.</text>
</comment>
<dbReference type="CDD" id="cd11377">
    <property type="entry name" value="Pro-peptidase_S53"/>
    <property type="match status" value="1"/>
</dbReference>
<reference evidence="10" key="1">
    <citation type="submission" date="2021-02" db="EMBL/GenBank/DDBJ databases">
        <title>Genome-Resolved Metagenomics of a Microbial Community Performing Photosynthetic Biological Nutrient Removal.</title>
        <authorList>
            <person name="Mcdaniel E.A."/>
        </authorList>
    </citation>
    <scope>NUCLEOTIDE SEQUENCE</scope>
    <source>
        <strain evidence="10">UWPOB_OBS1</strain>
    </source>
</reference>
<dbReference type="Proteomes" id="UP000664277">
    <property type="component" value="Unassembled WGS sequence"/>
</dbReference>
<dbReference type="GO" id="GO:0008240">
    <property type="term" value="F:tripeptidyl-peptidase activity"/>
    <property type="evidence" value="ECO:0007669"/>
    <property type="project" value="TreeGrafter"/>
</dbReference>
<evidence type="ECO:0000313" key="11">
    <source>
        <dbReference type="Proteomes" id="UP000664277"/>
    </source>
</evidence>
<evidence type="ECO:0000259" key="9">
    <source>
        <dbReference type="PROSITE" id="PS51695"/>
    </source>
</evidence>
<dbReference type="SMART" id="SM00944">
    <property type="entry name" value="Pro-kuma_activ"/>
    <property type="match status" value="1"/>
</dbReference>
<dbReference type="InterPro" id="IPR036852">
    <property type="entry name" value="Peptidase_S8/S53_dom_sf"/>
</dbReference>
<keyword evidence="6" id="KW-0106">Calcium</keyword>
<dbReference type="InterPro" id="IPR030400">
    <property type="entry name" value="Sedolisin_dom"/>
</dbReference>
<keyword evidence="3" id="KW-0479">Metal-binding</keyword>
<dbReference type="PANTHER" id="PTHR14218">
    <property type="entry name" value="PROTEASE S8 TRIPEPTIDYL PEPTIDASE I CLN2"/>
    <property type="match status" value="1"/>
</dbReference>
<feature type="region of interest" description="Disordered" evidence="8">
    <location>
        <begin position="209"/>
        <end position="234"/>
    </location>
</feature>
<dbReference type="GO" id="GO:0046872">
    <property type="term" value="F:metal ion binding"/>
    <property type="evidence" value="ECO:0007669"/>
    <property type="project" value="UniProtKB-KW"/>
</dbReference>
<dbReference type="EMBL" id="JAFLCK010000056">
    <property type="protein sequence ID" value="MBN8662833.1"/>
    <property type="molecule type" value="Genomic_DNA"/>
</dbReference>
<dbReference type="SUPFAM" id="SSF52743">
    <property type="entry name" value="Subtilisin-like"/>
    <property type="match status" value="1"/>
</dbReference>
<dbReference type="InterPro" id="IPR050819">
    <property type="entry name" value="Tripeptidyl-peptidase_I"/>
</dbReference>
<evidence type="ECO:0000256" key="7">
    <source>
        <dbReference type="ARBA" id="ARBA00023145"/>
    </source>
</evidence>
<dbReference type="InterPro" id="IPR015366">
    <property type="entry name" value="S53_propep"/>
</dbReference>
<evidence type="ECO:0000256" key="6">
    <source>
        <dbReference type="ARBA" id="ARBA00022837"/>
    </source>
</evidence>
<keyword evidence="7" id="KW-0865">Zymogen</keyword>